<dbReference type="AlphaFoldDB" id="A0A091EV22"/>
<dbReference type="PANTHER" id="PTHR33166">
    <property type="entry name" value="GAG_P30 DOMAIN-CONTAINING PROTEIN"/>
    <property type="match status" value="1"/>
</dbReference>
<dbReference type="InterPro" id="IPR008919">
    <property type="entry name" value="Retrov_capsid_N"/>
</dbReference>
<dbReference type="InterPro" id="IPR050462">
    <property type="entry name" value="Retroviral_Gag-Pol_poly"/>
</dbReference>
<evidence type="ECO:0000313" key="3">
    <source>
        <dbReference type="Proteomes" id="UP000052976"/>
    </source>
</evidence>
<evidence type="ECO:0000313" key="2">
    <source>
        <dbReference type="EMBL" id="KFO60129.1"/>
    </source>
</evidence>
<name>A0A091EV22_CORBR</name>
<proteinExistence type="predicted"/>
<organism evidence="2 3">
    <name type="scientific">Corvus brachyrhynchos</name>
    <name type="common">American crow</name>
    <dbReference type="NCBI Taxonomy" id="85066"/>
    <lineage>
        <taxon>Eukaryota</taxon>
        <taxon>Metazoa</taxon>
        <taxon>Chordata</taxon>
        <taxon>Craniata</taxon>
        <taxon>Vertebrata</taxon>
        <taxon>Euteleostomi</taxon>
        <taxon>Archelosauria</taxon>
        <taxon>Archosauria</taxon>
        <taxon>Dinosauria</taxon>
        <taxon>Saurischia</taxon>
        <taxon>Theropoda</taxon>
        <taxon>Coelurosauria</taxon>
        <taxon>Aves</taxon>
        <taxon>Neognathae</taxon>
        <taxon>Neoaves</taxon>
        <taxon>Telluraves</taxon>
        <taxon>Australaves</taxon>
        <taxon>Passeriformes</taxon>
        <taxon>Corvoidea</taxon>
        <taxon>Corvidae</taxon>
        <taxon>Corvus</taxon>
    </lineage>
</organism>
<feature type="non-terminal residue" evidence="2">
    <location>
        <position position="1"/>
    </location>
</feature>
<reference evidence="2 3" key="1">
    <citation type="submission" date="2014-04" db="EMBL/GenBank/DDBJ databases">
        <title>Genome evolution of avian class.</title>
        <authorList>
            <person name="Zhang G."/>
            <person name="Li C."/>
        </authorList>
    </citation>
    <scope>NUCLEOTIDE SEQUENCE [LARGE SCALE GENOMIC DNA]</scope>
    <source>
        <strain evidence="2">BGI_N302</strain>
    </source>
</reference>
<protein>
    <recommendedName>
        <fullName evidence="1">Core shell protein Gag P30 domain-containing protein</fullName>
    </recommendedName>
</protein>
<evidence type="ECO:0000259" key="1">
    <source>
        <dbReference type="Pfam" id="PF02093"/>
    </source>
</evidence>
<dbReference type="Gene3D" id="1.10.375.10">
    <property type="entry name" value="Human Immunodeficiency Virus Type 1 Capsid Protein"/>
    <property type="match status" value="1"/>
</dbReference>
<feature type="non-terminal residue" evidence="2">
    <location>
        <position position="124"/>
    </location>
</feature>
<dbReference type="Proteomes" id="UP000052976">
    <property type="component" value="Unassembled WGS sequence"/>
</dbReference>
<accession>A0A091EV22</accession>
<dbReference type="Pfam" id="PF02093">
    <property type="entry name" value="Gag_p30"/>
    <property type="match status" value="1"/>
</dbReference>
<keyword evidence="3" id="KW-1185">Reference proteome</keyword>
<dbReference type="InterPro" id="IPR003036">
    <property type="entry name" value="Gag_P30"/>
</dbReference>
<dbReference type="GO" id="GO:0019068">
    <property type="term" value="P:virion assembly"/>
    <property type="evidence" value="ECO:0007669"/>
    <property type="project" value="InterPro"/>
</dbReference>
<sequence>FPSEDPKWDPNVTEQMERLKQYQNWVVFRMRNAIPKAVNLSILYECNDIKQNEDETPTDFLNRLKEAAQKYTTLDLESVEGKAHLVYLFIGQSADDIRIKLQKEEQREDQGKFLDMAWKVYRNR</sequence>
<dbReference type="EMBL" id="KK718919">
    <property type="protein sequence ID" value="KFO60129.1"/>
    <property type="molecule type" value="Genomic_DNA"/>
</dbReference>
<feature type="domain" description="Core shell protein Gag P30" evidence="1">
    <location>
        <begin position="1"/>
        <end position="108"/>
    </location>
</feature>
<gene>
    <name evidence="2" type="ORF">N302_10000</name>
</gene>
<dbReference type="STRING" id="85066.A0A091EV22"/>